<dbReference type="STRING" id="341454.A0A4S2N8B5"/>
<name>A0A4S2N8B5_9PEZI</name>
<dbReference type="OrthoDB" id="2364732at2759"/>
<proteinExistence type="predicted"/>
<dbReference type="Proteomes" id="UP000298138">
    <property type="component" value="Unassembled WGS sequence"/>
</dbReference>
<evidence type="ECO:0000313" key="2">
    <source>
        <dbReference type="EMBL" id="TGZ85567.1"/>
    </source>
</evidence>
<evidence type="ECO:0008006" key="4">
    <source>
        <dbReference type="Google" id="ProtNLM"/>
    </source>
</evidence>
<dbReference type="InParanoid" id="A0A4S2N8B5"/>
<accession>A0A4S2N8B5</accession>
<evidence type="ECO:0000256" key="1">
    <source>
        <dbReference type="SAM" id="SignalP"/>
    </source>
</evidence>
<dbReference type="AlphaFoldDB" id="A0A4S2N8B5"/>
<feature type="signal peptide" evidence="1">
    <location>
        <begin position="1"/>
        <end position="19"/>
    </location>
</feature>
<protein>
    <recommendedName>
        <fullName evidence="4">AAA+ ATPase domain-containing protein</fullName>
    </recommendedName>
</protein>
<keyword evidence="3" id="KW-1185">Reference proteome</keyword>
<organism evidence="2 3">
    <name type="scientific">Ascodesmis nigricans</name>
    <dbReference type="NCBI Taxonomy" id="341454"/>
    <lineage>
        <taxon>Eukaryota</taxon>
        <taxon>Fungi</taxon>
        <taxon>Dikarya</taxon>
        <taxon>Ascomycota</taxon>
        <taxon>Pezizomycotina</taxon>
        <taxon>Pezizomycetes</taxon>
        <taxon>Pezizales</taxon>
        <taxon>Ascodesmidaceae</taxon>
        <taxon>Ascodesmis</taxon>
    </lineage>
</organism>
<gene>
    <name evidence="2" type="ORF">EX30DRAFT_361387</name>
</gene>
<dbReference type="SUPFAM" id="SSF52540">
    <property type="entry name" value="P-loop containing nucleoside triphosphate hydrolases"/>
    <property type="match status" value="1"/>
</dbReference>
<dbReference type="InterPro" id="IPR027417">
    <property type="entry name" value="P-loop_NTPase"/>
</dbReference>
<keyword evidence="1" id="KW-0732">Signal</keyword>
<feature type="chain" id="PRO_5020534578" description="AAA+ ATPase domain-containing protein" evidence="1">
    <location>
        <begin position="20"/>
        <end position="408"/>
    </location>
</feature>
<sequence>MSFFRWFLPLHSKCSGITAASCDCTYPSFTSDSSSSSSSSLSICSRCGHMSRFHTELSASPAVVIDLDSQLCTRDSTVSKLADIIDEHWVVHIRGTPASGKTTLAALLYSHYRRIGTLVILLSGWPKQKPNDYRSVIVERAHAQGITSLAWDNVTSANIVVILDEGQTTYGNSELWLDFVKTQRGKQWGPRICILTSYGSPSSGPEAMELGSPLGFLSPEQRVSITVSKLRGSPDVALFFTRAEFDDVVSRMCRNHLLSPMKLATDACDYIWNLSQGHPGSVNGLVNMMFKKFPTLPCLVEEVIRNFSLRSLAAPRTLGTGAIVRPLEALYQDEFYAAMHRVLASSAGVTDFRITEPKWGVEILRDGERLGEHCARFDDGGAYKKWMDLGLDHPRLPQNHATFLWYAY</sequence>
<dbReference type="EMBL" id="ML220112">
    <property type="protein sequence ID" value="TGZ85567.1"/>
    <property type="molecule type" value="Genomic_DNA"/>
</dbReference>
<reference evidence="2 3" key="1">
    <citation type="submission" date="2019-04" db="EMBL/GenBank/DDBJ databases">
        <title>Comparative genomics and transcriptomics to analyze fruiting body development in filamentous ascomycetes.</title>
        <authorList>
            <consortium name="DOE Joint Genome Institute"/>
            <person name="Lutkenhaus R."/>
            <person name="Traeger S."/>
            <person name="Breuer J."/>
            <person name="Kuo A."/>
            <person name="Lipzen A."/>
            <person name="Pangilinan J."/>
            <person name="Dilworth D."/>
            <person name="Sandor L."/>
            <person name="Poggeler S."/>
            <person name="Barry K."/>
            <person name="Grigoriev I.V."/>
            <person name="Nowrousian M."/>
        </authorList>
    </citation>
    <scope>NUCLEOTIDE SEQUENCE [LARGE SCALE GENOMIC DNA]</scope>
    <source>
        <strain evidence="2 3">CBS 389.68</strain>
    </source>
</reference>
<evidence type="ECO:0000313" key="3">
    <source>
        <dbReference type="Proteomes" id="UP000298138"/>
    </source>
</evidence>